<evidence type="ECO:0000313" key="8">
    <source>
        <dbReference type="Proteomes" id="UP000177583"/>
    </source>
</evidence>
<comment type="subcellular location">
    <subcellularLocation>
        <location evidence="1">Membrane</location>
    </subcellularLocation>
</comment>
<dbReference type="Pfam" id="PF13664">
    <property type="entry name" value="DUF4149"/>
    <property type="match status" value="1"/>
</dbReference>
<protein>
    <recommendedName>
        <fullName evidence="6">TMEM205-like domain-containing protein</fullName>
    </recommendedName>
</protein>
<organism evidence="7 8">
    <name type="scientific">Candidatus Lambdaproteobacteria bacterium RIFOXYD2_FULL_56_26</name>
    <dbReference type="NCBI Taxonomy" id="1817773"/>
    <lineage>
        <taxon>Bacteria</taxon>
        <taxon>Pseudomonadati</taxon>
        <taxon>Pseudomonadota</taxon>
        <taxon>Candidatus Lambdaproteobacteria</taxon>
    </lineage>
</organism>
<comment type="caution">
    <text evidence="7">The sequence shown here is derived from an EMBL/GenBank/DDBJ whole genome shotgun (WGS) entry which is preliminary data.</text>
</comment>
<dbReference type="GO" id="GO:0016020">
    <property type="term" value="C:membrane"/>
    <property type="evidence" value="ECO:0007669"/>
    <property type="project" value="UniProtKB-SubCell"/>
</dbReference>
<dbReference type="Proteomes" id="UP000177583">
    <property type="component" value="Unassembled WGS sequence"/>
</dbReference>
<keyword evidence="2 5" id="KW-0812">Transmembrane</keyword>
<dbReference type="EMBL" id="MFNF01000050">
    <property type="protein sequence ID" value="OGH00083.1"/>
    <property type="molecule type" value="Genomic_DNA"/>
</dbReference>
<dbReference type="InterPro" id="IPR025423">
    <property type="entry name" value="TMEM205-like"/>
</dbReference>
<reference evidence="7 8" key="1">
    <citation type="journal article" date="2016" name="Nat. Commun.">
        <title>Thousands of microbial genomes shed light on interconnected biogeochemical processes in an aquifer system.</title>
        <authorList>
            <person name="Anantharaman K."/>
            <person name="Brown C.T."/>
            <person name="Hug L.A."/>
            <person name="Sharon I."/>
            <person name="Castelle C.J."/>
            <person name="Probst A.J."/>
            <person name="Thomas B.C."/>
            <person name="Singh A."/>
            <person name="Wilkins M.J."/>
            <person name="Karaoz U."/>
            <person name="Brodie E.L."/>
            <person name="Williams K.H."/>
            <person name="Hubbard S.S."/>
            <person name="Banfield J.F."/>
        </authorList>
    </citation>
    <scope>NUCLEOTIDE SEQUENCE [LARGE SCALE GENOMIC DNA]</scope>
</reference>
<dbReference type="AlphaFoldDB" id="A0A1F6GPS2"/>
<name>A0A1F6GPS2_9PROT</name>
<evidence type="ECO:0000256" key="1">
    <source>
        <dbReference type="ARBA" id="ARBA00004370"/>
    </source>
</evidence>
<accession>A0A1F6GPS2</accession>
<feature type="transmembrane region" description="Helical" evidence="5">
    <location>
        <begin position="50"/>
        <end position="67"/>
    </location>
</feature>
<evidence type="ECO:0000313" key="7">
    <source>
        <dbReference type="EMBL" id="OGH00083.1"/>
    </source>
</evidence>
<gene>
    <name evidence="7" type="ORF">A2557_04350</name>
</gene>
<sequence length="155" mass="17355">MRRIFFFSYLLCLALWVGGMAGFAFLVTPQLFLQLDRDQAAHIVGFLFPLYYPLMVGISLAGVVSFWASHPKGSKSYKIVSSLLVLAVGINLYQWLVLFPQTAQLAQEIGSFLNTPKDNPLRQAFTRLHIQANLLGLVVFVDGLLLLFFASKKEV</sequence>
<evidence type="ECO:0000259" key="6">
    <source>
        <dbReference type="Pfam" id="PF13664"/>
    </source>
</evidence>
<feature type="domain" description="TMEM205-like" evidence="6">
    <location>
        <begin position="11"/>
        <end position="108"/>
    </location>
</feature>
<evidence type="ECO:0000256" key="2">
    <source>
        <dbReference type="ARBA" id="ARBA00022692"/>
    </source>
</evidence>
<evidence type="ECO:0000256" key="4">
    <source>
        <dbReference type="ARBA" id="ARBA00023136"/>
    </source>
</evidence>
<feature type="transmembrane region" description="Helical" evidence="5">
    <location>
        <begin position="130"/>
        <end position="150"/>
    </location>
</feature>
<evidence type="ECO:0000256" key="3">
    <source>
        <dbReference type="ARBA" id="ARBA00022989"/>
    </source>
</evidence>
<evidence type="ECO:0000256" key="5">
    <source>
        <dbReference type="SAM" id="Phobius"/>
    </source>
</evidence>
<feature type="transmembrane region" description="Helical" evidence="5">
    <location>
        <begin position="79"/>
        <end position="96"/>
    </location>
</feature>
<proteinExistence type="predicted"/>
<keyword evidence="4 5" id="KW-0472">Membrane</keyword>
<keyword evidence="3 5" id="KW-1133">Transmembrane helix</keyword>